<proteinExistence type="inferred from homology"/>
<dbReference type="GO" id="GO:0006493">
    <property type="term" value="P:protein O-linked glycosylation"/>
    <property type="evidence" value="ECO:0007669"/>
    <property type="project" value="TreeGrafter"/>
</dbReference>
<keyword evidence="5 10" id="KW-0812">Transmembrane</keyword>
<dbReference type="GO" id="GO:0016758">
    <property type="term" value="F:hexosyltransferase activity"/>
    <property type="evidence" value="ECO:0007669"/>
    <property type="project" value="InterPro"/>
</dbReference>
<dbReference type="GO" id="GO:0000139">
    <property type="term" value="C:Golgi membrane"/>
    <property type="evidence" value="ECO:0007669"/>
    <property type="project" value="UniProtKB-SubCell"/>
</dbReference>
<keyword evidence="3 10" id="KW-0328">Glycosyltransferase</keyword>
<evidence type="ECO:0000256" key="10">
    <source>
        <dbReference type="RuleBase" id="RU363063"/>
    </source>
</evidence>
<evidence type="ECO:0000256" key="4">
    <source>
        <dbReference type="ARBA" id="ARBA00022679"/>
    </source>
</evidence>
<dbReference type="OrthoDB" id="115198at2759"/>
<dbReference type="AlphaFoldDB" id="A0A8J2L0L1"/>
<dbReference type="PANTHER" id="PTHR11214:SF314">
    <property type="entry name" value="HEXOSYLTRANSFERASE"/>
    <property type="match status" value="1"/>
</dbReference>
<evidence type="ECO:0000256" key="7">
    <source>
        <dbReference type="ARBA" id="ARBA00022989"/>
    </source>
</evidence>
<comment type="caution">
    <text evidence="11">The sequence shown here is derived from an EMBL/GenBank/DDBJ whole genome shotgun (WGS) entry which is preliminary data.</text>
</comment>
<evidence type="ECO:0000313" key="11">
    <source>
        <dbReference type="EMBL" id="CAG7826734.1"/>
    </source>
</evidence>
<dbReference type="Pfam" id="PF01762">
    <property type="entry name" value="Galactosyl_T"/>
    <property type="match status" value="1"/>
</dbReference>
<sequence length="284" mass="31964">MRNFQVWIWLIKISVIAHLGLLLLYTMKASICEPVLVTQRIIKLKVLPHPLVLSDAKQIVQDLRSSRTNLYAGSAARMELPIRDPSSSWYLSKEDYPAAIFPRYVSGMVVILSKETVSNFYYLSPYVQHIGVDDAYFGILANKLGIVPTDIVELVINGQQIGLYDEDFYTGGYLNDVITIHQVSLLKEYIINLENNFTSGSDVHSRNLGISTVVHRTAWFVSIGLVFFYFAMDHETKCVPELSANAKSLSNSLFQHPLDIVNAREVVADLRVSKSVPISPINTR</sequence>
<keyword evidence="6 10" id="KW-0735">Signal-anchor</keyword>
<protein>
    <recommendedName>
        <fullName evidence="10">Hexosyltransferase</fullName>
        <ecNumber evidence="10">2.4.1.-</ecNumber>
    </recommendedName>
</protein>
<reference evidence="11" key="1">
    <citation type="submission" date="2021-06" db="EMBL/GenBank/DDBJ databases">
        <authorList>
            <person name="Hodson N. C."/>
            <person name="Mongue J. A."/>
            <person name="Jaron S. K."/>
        </authorList>
    </citation>
    <scope>NUCLEOTIDE SEQUENCE</scope>
</reference>
<evidence type="ECO:0000256" key="6">
    <source>
        <dbReference type="ARBA" id="ARBA00022968"/>
    </source>
</evidence>
<name>A0A8J2L0L1_9HEXA</name>
<keyword evidence="7 10" id="KW-1133">Transmembrane helix</keyword>
<dbReference type="InterPro" id="IPR002659">
    <property type="entry name" value="Glyco_trans_31"/>
</dbReference>
<evidence type="ECO:0000313" key="12">
    <source>
        <dbReference type="Proteomes" id="UP000708208"/>
    </source>
</evidence>
<organism evidence="11 12">
    <name type="scientific">Allacma fusca</name>
    <dbReference type="NCBI Taxonomy" id="39272"/>
    <lineage>
        <taxon>Eukaryota</taxon>
        <taxon>Metazoa</taxon>
        <taxon>Ecdysozoa</taxon>
        <taxon>Arthropoda</taxon>
        <taxon>Hexapoda</taxon>
        <taxon>Collembola</taxon>
        <taxon>Symphypleona</taxon>
        <taxon>Sminthuridae</taxon>
        <taxon>Allacma</taxon>
    </lineage>
</organism>
<comment type="similarity">
    <text evidence="2 10">Belongs to the glycosyltransferase 31 family.</text>
</comment>
<gene>
    <name evidence="11" type="ORF">AFUS01_LOCUS36774</name>
</gene>
<keyword evidence="12" id="KW-1185">Reference proteome</keyword>
<evidence type="ECO:0000256" key="9">
    <source>
        <dbReference type="ARBA" id="ARBA00023136"/>
    </source>
</evidence>
<feature type="transmembrane region" description="Helical" evidence="10">
    <location>
        <begin position="6"/>
        <end position="25"/>
    </location>
</feature>
<keyword evidence="9 10" id="KW-0472">Membrane</keyword>
<accession>A0A8J2L0L1</accession>
<dbReference type="PANTHER" id="PTHR11214">
    <property type="entry name" value="BETA-1,3-N-ACETYLGLUCOSAMINYLTRANSFERASE"/>
    <property type="match status" value="1"/>
</dbReference>
<evidence type="ECO:0000256" key="8">
    <source>
        <dbReference type="ARBA" id="ARBA00023034"/>
    </source>
</evidence>
<evidence type="ECO:0000256" key="3">
    <source>
        <dbReference type="ARBA" id="ARBA00022676"/>
    </source>
</evidence>
<comment type="subcellular location">
    <subcellularLocation>
        <location evidence="1 10">Golgi apparatus membrane</location>
        <topology evidence="1 10">Single-pass type II membrane protein</topology>
    </subcellularLocation>
</comment>
<evidence type="ECO:0000256" key="1">
    <source>
        <dbReference type="ARBA" id="ARBA00004323"/>
    </source>
</evidence>
<dbReference type="EMBL" id="CAJVCH010540912">
    <property type="protein sequence ID" value="CAG7826734.1"/>
    <property type="molecule type" value="Genomic_DNA"/>
</dbReference>
<evidence type="ECO:0000256" key="5">
    <source>
        <dbReference type="ARBA" id="ARBA00022692"/>
    </source>
</evidence>
<feature type="non-terminal residue" evidence="11">
    <location>
        <position position="284"/>
    </location>
</feature>
<keyword evidence="8 10" id="KW-0333">Golgi apparatus</keyword>
<dbReference type="Proteomes" id="UP000708208">
    <property type="component" value="Unassembled WGS sequence"/>
</dbReference>
<evidence type="ECO:0000256" key="2">
    <source>
        <dbReference type="ARBA" id="ARBA00008661"/>
    </source>
</evidence>
<keyword evidence="4" id="KW-0808">Transferase</keyword>
<dbReference type="EC" id="2.4.1.-" evidence="10"/>